<keyword evidence="4" id="KW-0804">Transcription</keyword>
<dbReference type="InterPro" id="IPR036388">
    <property type="entry name" value="WH-like_DNA-bd_sf"/>
</dbReference>
<evidence type="ECO:0000256" key="2">
    <source>
        <dbReference type="ARBA" id="ARBA00023015"/>
    </source>
</evidence>
<gene>
    <name evidence="7" type="ORF">SAMN05216463_11097</name>
</gene>
<dbReference type="GO" id="GO:0006352">
    <property type="term" value="P:DNA-templated transcription initiation"/>
    <property type="evidence" value="ECO:0007669"/>
    <property type="project" value="InterPro"/>
</dbReference>
<accession>A0A1M6USL0</accession>
<dbReference type="InterPro" id="IPR007627">
    <property type="entry name" value="RNA_pol_sigma70_r2"/>
</dbReference>
<dbReference type="Pfam" id="PF08281">
    <property type="entry name" value="Sigma70_r4_2"/>
    <property type="match status" value="1"/>
</dbReference>
<keyword evidence="3" id="KW-0731">Sigma factor</keyword>
<reference evidence="7 8" key="1">
    <citation type="submission" date="2016-11" db="EMBL/GenBank/DDBJ databases">
        <authorList>
            <person name="Jaros S."/>
            <person name="Januszkiewicz K."/>
            <person name="Wedrychowicz H."/>
        </authorList>
    </citation>
    <scope>NUCLEOTIDE SEQUENCE [LARGE SCALE GENOMIC DNA]</scope>
    <source>
        <strain evidence="7 8">KHT3</strain>
    </source>
</reference>
<evidence type="ECO:0000256" key="1">
    <source>
        <dbReference type="ARBA" id="ARBA00010641"/>
    </source>
</evidence>
<dbReference type="OrthoDB" id="9780326at2"/>
<dbReference type="Gene3D" id="1.10.10.10">
    <property type="entry name" value="Winged helix-like DNA-binding domain superfamily/Winged helix DNA-binding domain"/>
    <property type="match status" value="1"/>
</dbReference>
<keyword evidence="2" id="KW-0805">Transcription regulation</keyword>
<name>A0A1M6USL0_XYLRU</name>
<comment type="similarity">
    <text evidence="1">Belongs to the sigma-70 factor family. ECF subfamily.</text>
</comment>
<feature type="domain" description="RNA polymerase sigma factor 70 region 4 type 2" evidence="6">
    <location>
        <begin position="107"/>
        <end position="157"/>
    </location>
</feature>
<protein>
    <submittedName>
        <fullName evidence="7">RNA polymerase sigma-70 factor, ECF subfamily</fullName>
    </submittedName>
</protein>
<dbReference type="Proteomes" id="UP000184130">
    <property type="component" value="Unassembled WGS sequence"/>
</dbReference>
<sequence length="163" mass="19243">METKELEKEFLSMIEEQKRTIYKVCYMYANDQDDLNDLFQETVLNLWKSFPRYRGDSSLNTWVYRIAMNTCISFLRHSNTRPQTVPMTAQIAGSLETDEETEARLKYLYNLINQLGKLERALILLWLEERSYQEMADILGISKANVAVKLNRIREKLKQMSNS</sequence>
<dbReference type="InterPro" id="IPR013325">
    <property type="entry name" value="RNA_pol_sigma_r2"/>
</dbReference>
<dbReference type="NCBIfam" id="TIGR02937">
    <property type="entry name" value="sigma70-ECF"/>
    <property type="match status" value="1"/>
</dbReference>
<evidence type="ECO:0000259" key="5">
    <source>
        <dbReference type="Pfam" id="PF04542"/>
    </source>
</evidence>
<evidence type="ECO:0000313" key="8">
    <source>
        <dbReference type="Proteomes" id="UP000184130"/>
    </source>
</evidence>
<dbReference type="SUPFAM" id="SSF88946">
    <property type="entry name" value="Sigma2 domain of RNA polymerase sigma factors"/>
    <property type="match status" value="1"/>
</dbReference>
<dbReference type="PANTHER" id="PTHR43133">
    <property type="entry name" value="RNA POLYMERASE ECF-TYPE SIGMA FACTO"/>
    <property type="match status" value="1"/>
</dbReference>
<evidence type="ECO:0000256" key="3">
    <source>
        <dbReference type="ARBA" id="ARBA00023082"/>
    </source>
</evidence>
<proteinExistence type="inferred from homology"/>
<evidence type="ECO:0000259" key="6">
    <source>
        <dbReference type="Pfam" id="PF08281"/>
    </source>
</evidence>
<dbReference type="PANTHER" id="PTHR43133:SF45">
    <property type="entry name" value="RNA POLYMERASE ECF-TYPE SIGMA FACTOR"/>
    <property type="match status" value="1"/>
</dbReference>
<dbReference type="EMBL" id="FRBD01000010">
    <property type="protein sequence ID" value="SHK72144.1"/>
    <property type="molecule type" value="Genomic_DNA"/>
</dbReference>
<organism evidence="7 8">
    <name type="scientific">Xylanibacter ruminicola</name>
    <name type="common">Prevotella ruminicola</name>
    <dbReference type="NCBI Taxonomy" id="839"/>
    <lineage>
        <taxon>Bacteria</taxon>
        <taxon>Pseudomonadati</taxon>
        <taxon>Bacteroidota</taxon>
        <taxon>Bacteroidia</taxon>
        <taxon>Bacteroidales</taxon>
        <taxon>Prevotellaceae</taxon>
        <taxon>Xylanibacter</taxon>
    </lineage>
</organism>
<dbReference type="GO" id="GO:0016987">
    <property type="term" value="F:sigma factor activity"/>
    <property type="evidence" value="ECO:0007669"/>
    <property type="project" value="UniProtKB-KW"/>
</dbReference>
<dbReference type="AlphaFoldDB" id="A0A1M6USL0"/>
<dbReference type="SUPFAM" id="SSF88659">
    <property type="entry name" value="Sigma3 and sigma4 domains of RNA polymerase sigma factors"/>
    <property type="match status" value="1"/>
</dbReference>
<evidence type="ECO:0000256" key="4">
    <source>
        <dbReference type="ARBA" id="ARBA00023163"/>
    </source>
</evidence>
<feature type="domain" description="RNA polymerase sigma-70 region 2" evidence="5">
    <location>
        <begin position="13"/>
        <end position="78"/>
    </location>
</feature>
<dbReference type="InterPro" id="IPR014284">
    <property type="entry name" value="RNA_pol_sigma-70_dom"/>
</dbReference>
<dbReference type="InterPro" id="IPR013249">
    <property type="entry name" value="RNA_pol_sigma70_r4_t2"/>
</dbReference>
<evidence type="ECO:0000313" key="7">
    <source>
        <dbReference type="EMBL" id="SHK72144.1"/>
    </source>
</evidence>
<dbReference type="InterPro" id="IPR039425">
    <property type="entry name" value="RNA_pol_sigma-70-like"/>
</dbReference>
<dbReference type="Gene3D" id="1.10.1740.10">
    <property type="match status" value="1"/>
</dbReference>
<dbReference type="RefSeq" id="WP_073207986.1">
    <property type="nucleotide sequence ID" value="NZ_FRBD01000010.1"/>
</dbReference>
<dbReference type="GO" id="GO:0003677">
    <property type="term" value="F:DNA binding"/>
    <property type="evidence" value="ECO:0007669"/>
    <property type="project" value="InterPro"/>
</dbReference>
<dbReference type="InterPro" id="IPR013324">
    <property type="entry name" value="RNA_pol_sigma_r3/r4-like"/>
</dbReference>
<dbReference type="Pfam" id="PF04542">
    <property type="entry name" value="Sigma70_r2"/>
    <property type="match status" value="1"/>
</dbReference>